<reference evidence="1" key="1">
    <citation type="submission" date="2021-01" db="EMBL/GenBank/DDBJ databases">
        <authorList>
            <person name="Corre E."/>
            <person name="Pelletier E."/>
            <person name="Niang G."/>
            <person name="Scheremetjew M."/>
            <person name="Finn R."/>
            <person name="Kale V."/>
            <person name="Holt S."/>
            <person name="Cochrane G."/>
            <person name="Meng A."/>
            <person name="Brown T."/>
            <person name="Cohen L."/>
        </authorList>
    </citation>
    <scope>NUCLEOTIDE SEQUENCE</scope>
    <source>
        <strain evidence="1">Fehren 1</strain>
    </source>
</reference>
<evidence type="ECO:0000313" key="1">
    <source>
        <dbReference type="EMBL" id="CAE0314803.1"/>
    </source>
</evidence>
<dbReference type="EMBL" id="HBIE01031992">
    <property type="protein sequence ID" value="CAE0314803.1"/>
    <property type="molecule type" value="Transcribed_RNA"/>
</dbReference>
<sequence length="257" mass="30061">MKHREKKRIISFCKEKMEQAERNAERESISKIEEYKKAEKHMFREMNKKRVQANEQGTTIDYTTYETKLQDLIVELKGALLDIEMALQQSLEQARSSFFSNVKGINDQIADAQQTLMQDISGEFINFAVKLKEELNREREQFVIKYEEDEVAALEEYGVTEITLGGVIEMLVDTENKDAVDEMVTQFQEKIDQEAGSKDAAITRGWQAEWKNIMNEVIENQHMRGRNIISEIIETTNNFKSSITHKFQQMREEDEDQ</sequence>
<protein>
    <submittedName>
        <fullName evidence="1">Uncharacterized protein</fullName>
    </submittedName>
</protein>
<accession>A0A7S3MQF4</accession>
<dbReference type="AlphaFoldDB" id="A0A7S3MQF4"/>
<name>A0A7S3MQF4_9SPIT</name>
<gene>
    <name evidence="1" type="ORF">FEHR0123_LOCUS9729</name>
</gene>
<proteinExistence type="predicted"/>
<organism evidence="1">
    <name type="scientific">Favella ehrenbergii</name>
    <dbReference type="NCBI Taxonomy" id="182087"/>
    <lineage>
        <taxon>Eukaryota</taxon>
        <taxon>Sar</taxon>
        <taxon>Alveolata</taxon>
        <taxon>Ciliophora</taxon>
        <taxon>Intramacronucleata</taxon>
        <taxon>Spirotrichea</taxon>
        <taxon>Choreotrichia</taxon>
        <taxon>Tintinnida</taxon>
        <taxon>Xystonellidae</taxon>
        <taxon>Favella</taxon>
    </lineage>
</organism>